<dbReference type="EMBL" id="LR796502">
    <property type="protein sequence ID" value="CAB4149233.1"/>
    <property type="molecule type" value="Genomic_DNA"/>
</dbReference>
<name>A0A6J5MW72_9CAUD</name>
<organism evidence="2">
    <name type="scientific">uncultured Caudovirales phage</name>
    <dbReference type="NCBI Taxonomy" id="2100421"/>
    <lineage>
        <taxon>Viruses</taxon>
        <taxon>Duplodnaviria</taxon>
        <taxon>Heunggongvirae</taxon>
        <taxon>Uroviricota</taxon>
        <taxon>Caudoviricetes</taxon>
        <taxon>Peduoviridae</taxon>
        <taxon>Maltschvirus</taxon>
        <taxon>Maltschvirus maltsch</taxon>
    </lineage>
</organism>
<dbReference type="SUPFAM" id="SSF55166">
    <property type="entry name" value="Hedgehog/DD-peptidase"/>
    <property type="match status" value="1"/>
</dbReference>
<reference evidence="2" key="1">
    <citation type="submission" date="2020-04" db="EMBL/GenBank/DDBJ databases">
        <authorList>
            <person name="Chiriac C."/>
            <person name="Salcher M."/>
            <person name="Ghai R."/>
            <person name="Kavagutti S V."/>
        </authorList>
    </citation>
    <scope>NUCLEOTIDE SEQUENCE</scope>
</reference>
<dbReference type="Pfam" id="PF13539">
    <property type="entry name" value="Peptidase_M15_4"/>
    <property type="match status" value="1"/>
</dbReference>
<keyword evidence="2" id="KW-0645">Protease</keyword>
<keyword evidence="2" id="KW-0378">Hydrolase</keyword>
<dbReference type="InterPro" id="IPR009045">
    <property type="entry name" value="Zn_M74/Hedgehog-like"/>
</dbReference>
<dbReference type="CDD" id="cd14845">
    <property type="entry name" value="L-Ala-D-Glu_peptidase_like"/>
    <property type="match status" value="1"/>
</dbReference>
<gene>
    <name evidence="2" type="ORF">UFOVP523_56</name>
</gene>
<dbReference type="GO" id="GO:0004180">
    <property type="term" value="F:carboxypeptidase activity"/>
    <property type="evidence" value="ECO:0007669"/>
    <property type="project" value="UniProtKB-KW"/>
</dbReference>
<keyword evidence="2" id="KW-0121">Carboxypeptidase</keyword>
<protein>
    <submittedName>
        <fullName evidence="2">D-alanyl-D-alanine carboxypeptidase</fullName>
    </submittedName>
</protein>
<sequence length="154" mass="17993">MDLITIERIKKAHPKLRDELEKDYIECNNLLPKGVRLRFSSVYRSVEEQNILFAKRPKVTNARGGQSIHNYGLAFDIVILKDKDNNGTFESASFSIDEHWMNVVKFFKSKGWEWGGDWKSFKDGPHFQKTFGHTWQTLSKKEIMINNGLKYPII</sequence>
<evidence type="ECO:0000313" key="2">
    <source>
        <dbReference type="EMBL" id="CAB4149233.1"/>
    </source>
</evidence>
<evidence type="ECO:0000259" key="1">
    <source>
        <dbReference type="Pfam" id="PF13539"/>
    </source>
</evidence>
<dbReference type="InterPro" id="IPR039561">
    <property type="entry name" value="Peptidase_M15C"/>
</dbReference>
<dbReference type="Gene3D" id="3.30.1380.10">
    <property type="match status" value="1"/>
</dbReference>
<proteinExistence type="predicted"/>
<feature type="domain" description="Peptidase M15C" evidence="1">
    <location>
        <begin position="62"/>
        <end position="128"/>
    </location>
</feature>
<accession>A0A6J5MW72</accession>